<keyword evidence="4" id="KW-0597">Phosphoprotein</keyword>
<evidence type="ECO:0000256" key="11">
    <source>
        <dbReference type="SAM" id="MobiDB-lite"/>
    </source>
</evidence>
<dbReference type="GO" id="GO:0005886">
    <property type="term" value="C:plasma membrane"/>
    <property type="evidence" value="ECO:0007669"/>
    <property type="project" value="UniProtKB-SubCell"/>
</dbReference>
<dbReference type="InterPro" id="IPR003661">
    <property type="entry name" value="HisK_dim/P_dom"/>
</dbReference>
<dbReference type="CDD" id="cd00082">
    <property type="entry name" value="HisKA"/>
    <property type="match status" value="1"/>
</dbReference>
<dbReference type="SMART" id="SM00304">
    <property type="entry name" value="HAMP"/>
    <property type="match status" value="1"/>
</dbReference>
<evidence type="ECO:0000256" key="2">
    <source>
        <dbReference type="ARBA" id="ARBA00004236"/>
    </source>
</evidence>
<dbReference type="InterPro" id="IPR005467">
    <property type="entry name" value="His_kinase_dom"/>
</dbReference>
<evidence type="ECO:0000256" key="8">
    <source>
        <dbReference type="ARBA" id="ARBA00022989"/>
    </source>
</evidence>
<dbReference type="PANTHER" id="PTHR45436:SF5">
    <property type="entry name" value="SENSOR HISTIDINE KINASE TRCS"/>
    <property type="match status" value="1"/>
</dbReference>
<dbReference type="SUPFAM" id="SSF55874">
    <property type="entry name" value="ATPase domain of HSP90 chaperone/DNA topoisomerase II/histidine kinase"/>
    <property type="match status" value="1"/>
</dbReference>
<name>A0A0S4QS11_9ACTN</name>
<dbReference type="AlphaFoldDB" id="A0A0S4QS11"/>
<keyword evidence="6 12" id="KW-0812">Transmembrane</keyword>
<keyword evidence="8 12" id="KW-1133">Transmembrane helix</keyword>
<evidence type="ECO:0000256" key="10">
    <source>
        <dbReference type="ARBA" id="ARBA00023136"/>
    </source>
</evidence>
<dbReference type="Gene3D" id="3.30.565.10">
    <property type="entry name" value="Histidine kinase-like ATPase, C-terminal domain"/>
    <property type="match status" value="1"/>
</dbReference>
<evidence type="ECO:0000313" key="15">
    <source>
        <dbReference type="EMBL" id="CUU57903.1"/>
    </source>
</evidence>
<keyword evidence="9" id="KW-0902">Two-component regulatory system</keyword>
<dbReference type="SUPFAM" id="SSF47384">
    <property type="entry name" value="Homodimeric domain of signal transducing histidine kinase"/>
    <property type="match status" value="1"/>
</dbReference>
<evidence type="ECO:0000256" key="9">
    <source>
        <dbReference type="ARBA" id="ARBA00023012"/>
    </source>
</evidence>
<dbReference type="Gene3D" id="1.10.287.130">
    <property type="match status" value="1"/>
</dbReference>
<dbReference type="CDD" id="cd00075">
    <property type="entry name" value="HATPase"/>
    <property type="match status" value="1"/>
</dbReference>
<protein>
    <recommendedName>
        <fullName evidence="3">histidine kinase</fullName>
        <ecNumber evidence="3">2.7.13.3</ecNumber>
    </recommendedName>
</protein>
<evidence type="ECO:0000313" key="16">
    <source>
        <dbReference type="Proteomes" id="UP000198802"/>
    </source>
</evidence>
<organism evidence="15 16">
    <name type="scientific">Parafrankia irregularis</name>
    <dbReference type="NCBI Taxonomy" id="795642"/>
    <lineage>
        <taxon>Bacteria</taxon>
        <taxon>Bacillati</taxon>
        <taxon>Actinomycetota</taxon>
        <taxon>Actinomycetes</taxon>
        <taxon>Frankiales</taxon>
        <taxon>Frankiaceae</taxon>
        <taxon>Parafrankia</taxon>
    </lineage>
</organism>
<dbReference type="PANTHER" id="PTHR45436">
    <property type="entry name" value="SENSOR HISTIDINE KINASE YKOH"/>
    <property type="match status" value="1"/>
</dbReference>
<dbReference type="InterPro" id="IPR036890">
    <property type="entry name" value="HATPase_C_sf"/>
</dbReference>
<dbReference type="InterPro" id="IPR003594">
    <property type="entry name" value="HATPase_dom"/>
</dbReference>
<feature type="domain" description="Histidine kinase" evidence="13">
    <location>
        <begin position="267"/>
        <end position="475"/>
    </location>
</feature>
<dbReference type="PRINTS" id="PR00344">
    <property type="entry name" value="BCTRLSENSOR"/>
</dbReference>
<evidence type="ECO:0000256" key="7">
    <source>
        <dbReference type="ARBA" id="ARBA00022777"/>
    </source>
</evidence>
<keyword evidence="16" id="KW-1185">Reference proteome</keyword>
<keyword evidence="10 12" id="KW-0472">Membrane</keyword>
<dbReference type="InterPro" id="IPR050428">
    <property type="entry name" value="TCS_sensor_his_kinase"/>
</dbReference>
<accession>A0A0S4QS11</accession>
<evidence type="ECO:0000256" key="6">
    <source>
        <dbReference type="ARBA" id="ARBA00022692"/>
    </source>
</evidence>
<evidence type="ECO:0000256" key="12">
    <source>
        <dbReference type="SAM" id="Phobius"/>
    </source>
</evidence>
<evidence type="ECO:0000256" key="4">
    <source>
        <dbReference type="ARBA" id="ARBA00022553"/>
    </source>
</evidence>
<dbReference type="Pfam" id="PF00512">
    <property type="entry name" value="HisKA"/>
    <property type="match status" value="1"/>
</dbReference>
<dbReference type="InterPro" id="IPR036097">
    <property type="entry name" value="HisK_dim/P_sf"/>
</dbReference>
<gene>
    <name evidence="15" type="ORF">Ga0074812_115105</name>
</gene>
<dbReference type="InterPro" id="IPR003660">
    <property type="entry name" value="HAMP_dom"/>
</dbReference>
<keyword evidence="7 15" id="KW-0418">Kinase</keyword>
<evidence type="ECO:0000259" key="14">
    <source>
        <dbReference type="PROSITE" id="PS50885"/>
    </source>
</evidence>
<keyword evidence="5" id="KW-0808">Transferase</keyword>
<dbReference type="Gene3D" id="6.10.340.10">
    <property type="match status" value="1"/>
</dbReference>
<evidence type="ECO:0000256" key="5">
    <source>
        <dbReference type="ARBA" id="ARBA00022679"/>
    </source>
</evidence>
<dbReference type="PROSITE" id="PS50109">
    <property type="entry name" value="HIS_KIN"/>
    <property type="match status" value="1"/>
</dbReference>
<evidence type="ECO:0000256" key="1">
    <source>
        <dbReference type="ARBA" id="ARBA00000085"/>
    </source>
</evidence>
<dbReference type="SUPFAM" id="SSF158472">
    <property type="entry name" value="HAMP domain-like"/>
    <property type="match status" value="1"/>
</dbReference>
<dbReference type="SMART" id="SM00388">
    <property type="entry name" value="HisKA"/>
    <property type="match status" value="1"/>
</dbReference>
<feature type="domain" description="HAMP" evidence="14">
    <location>
        <begin position="207"/>
        <end position="259"/>
    </location>
</feature>
<comment type="catalytic activity">
    <reaction evidence="1">
        <text>ATP + protein L-histidine = ADP + protein N-phospho-L-histidine.</text>
        <dbReference type="EC" id="2.7.13.3"/>
    </reaction>
</comment>
<evidence type="ECO:0000259" key="13">
    <source>
        <dbReference type="PROSITE" id="PS50109"/>
    </source>
</evidence>
<dbReference type="InterPro" id="IPR004358">
    <property type="entry name" value="Sig_transdc_His_kin-like_C"/>
</dbReference>
<feature type="transmembrane region" description="Helical" evidence="12">
    <location>
        <begin position="21"/>
        <end position="39"/>
    </location>
</feature>
<dbReference type="EC" id="2.7.13.3" evidence="3"/>
<dbReference type="FunFam" id="1.10.287.130:FF:000001">
    <property type="entry name" value="Two-component sensor histidine kinase"/>
    <property type="match status" value="1"/>
</dbReference>
<dbReference type="SMART" id="SM00387">
    <property type="entry name" value="HATPase_c"/>
    <property type="match status" value="1"/>
</dbReference>
<reference evidence="16" key="1">
    <citation type="submission" date="2015-11" db="EMBL/GenBank/DDBJ databases">
        <authorList>
            <person name="Varghese N."/>
        </authorList>
    </citation>
    <scope>NUCLEOTIDE SEQUENCE [LARGE SCALE GENOMIC DNA]</scope>
    <source>
        <strain evidence="16">DSM 45899</strain>
    </source>
</reference>
<dbReference type="PROSITE" id="PS50885">
    <property type="entry name" value="HAMP"/>
    <property type="match status" value="1"/>
</dbReference>
<proteinExistence type="predicted"/>
<dbReference type="CDD" id="cd06225">
    <property type="entry name" value="HAMP"/>
    <property type="match status" value="1"/>
</dbReference>
<dbReference type="Pfam" id="PF00672">
    <property type="entry name" value="HAMP"/>
    <property type="match status" value="1"/>
</dbReference>
<evidence type="ECO:0000256" key="3">
    <source>
        <dbReference type="ARBA" id="ARBA00012438"/>
    </source>
</evidence>
<comment type="subcellular location">
    <subcellularLocation>
        <location evidence="2">Cell membrane</location>
    </subcellularLocation>
</comment>
<dbReference type="Proteomes" id="UP000198802">
    <property type="component" value="Unassembled WGS sequence"/>
</dbReference>
<dbReference type="GO" id="GO:0000155">
    <property type="term" value="F:phosphorelay sensor kinase activity"/>
    <property type="evidence" value="ECO:0007669"/>
    <property type="project" value="InterPro"/>
</dbReference>
<sequence length="495" mass="53586">MRPFRTRRATRHVTTSARLRILGWQVLLVAVALAGSVLVSREVLLARVDERVDRGLARQVAELRRLATAPVDPRTSQPFSNVRDLLQAHLERTIPGPNETMLALVDGAPFRRSAEEPVYRLDSDRQVVAAFAADPQPRYGTIRTPAGEVRFATVPVQVAGAPERGVFAAAVFVDRERAEVGEVVRVLAIVGFAALALAGAGGWLVAGRVLAPVRELRRTAQVISDTDFSRRIPVAGRDEIAELARTFNGMLDRLEDAFATQRAFVDDAGHELRTPITIIRGHLELLSDDPAERTETVALVTDELDRMSRMVDDLLTLAKARRPDFLQVAEVDLTAFTDDLMSRVCALASRRWRLSGTCPGTAVMDRHRVTQAVVQLAQNAVQNTDTGDEVRLGSRPYADGVCFWVTDTGPGVVPGDRERIFERFARGQPGRGSSEGAGLGLAIVRAIAVAHGGDVRVLGEPGDGATFELTVPRQGPAGGARVGTTRGSDLAREGD</sequence>
<dbReference type="EMBL" id="FAOZ01000015">
    <property type="protein sequence ID" value="CUU57903.1"/>
    <property type="molecule type" value="Genomic_DNA"/>
</dbReference>
<dbReference type="Pfam" id="PF02518">
    <property type="entry name" value="HATPase_c"/>
    <property type="match status" value="1"/>
</dbReference>
<feature type="region of interest" description="Disordered" evidence="11">
    <location>
        <begin position="472"/>
        <end position="495"/>
    </location>
</feature>